<gene>
    <name evidence="8" type="primary">Brms1l_0</name>
    <name evidence="8" type="ORF">GTO96_0004481</name>
</gene>
<comment type="similarity">
    <text evidence="6">Belongs to the BRMS1 family.</text>
</comment>
<evidence type="ECO:0000313" key="8">
    <source>
        <dbReference type="EMBL" id="KAG2469464.1"/>
    </source>
</evidence>
<dbReference type="Proteomes" id="UP000886611">
    <property type="component" value="Unassembled WGS sequence"/>
</dbReference>
<evidence type="ECO:0000256" key="7">
    <source>
        <dbReference type="SAM" id="MobiDB-lite"/>
    </source>
</evidence>
<evidence type="ECO:0000313" key="9">
    <source>
        <dbReference type="Proteomes" id="UP000886611"/>
    </source>
</evidence>
<keyword evidence="2" id="KW-0678">Repressor</keyword>
<protein>
    <submittedName>
        <fullName evidence="8">BRM1L protein</fullName>
    </submittedName>
</protein>
<dbReference type="GO" id="GO:0005654">
    <property type="term" value="C:nucleoplasm"/>
    <property type="evidence" value="ECO:0007669"/>
    <property type="project" value="UniProtKB-ARBA"/>
</dbReference>
<evidence type="ECO:0000256" key="2">
    <source>
        <dbReference type="ARBA" id="ARBA00022491"/>
    </source>
</evidence>
<comment type="subcellular location">
    <subcellularLocation>
        <location evidence="1">Nucleus</location>
    </subcellularLocation>
</comment>
<dbReference type="EMBL" id="JAATIS010000220">
    <property type="protein sequence ID" value="KAG2469464.1"/>
    <property type="molecule type" value="Genomic_DNA"/>
</dbReference>
<reference evidence="8 9" key="1">
    <citation type="journal article" date="2021" name="Cell">
        <title>Tracing the genetic footprints of vertebrate landing in non-teleost ray-finned fishes.</title>
        <authorList>
            <person name="Bi X."/>
            <person name="Wang K."/>
            <person name="Yang L."/>
            <person name="Pan H."/>
            <person name="Jiang H."/>
            <person name="Wei Q."/>
            <person name="Fang M."/>
            <person name="Yu H."/>
            <person name="Zhu C."/>
            <person name="Cai Y."/>
            <person name="He Y."/>
            <person name="Gan X."/>
            <person name="Zeng H."/>
            <person name="Yu D."/>
            <person name="Zhu Y."/>
            <person name="Jiang H."/>
            <person name="Qiu Q."/>
            <person name="Yang H."/>
            <person name="Zhang Y.E."/>
            <person name="Wang W."/>
            <person name="Zhu M."/>
            <person name="He S."/>
            <person name="Zhang G."/>
        </authorList>
    </citation>
    <scope>NUCLEOTIDE SEQUENCE [LARGE SCALE GENOMIC DNA]</scope>
    <source>
        <strain evidence="8">Bchr_013</strain>
    </source>
</reference>
<feature type="non-terminal residue" evidence="8">
    <location>
        <position position="189"/>
    </location>
</feature>
<evidence type="ECO:0000256" key="5">
    <source>
        <dbReference type="ARBA" id="ARBA00023242"/>
    </source>
</evidence>
<accession>A0A8X7XLA5</accession>
<name>A0A8X7XLA5_POLSE</name>
<dbReference type="AlphaFoldDB" id="A0A8X7XLA5"/>
<feature type="non-terminal residue" evidence="8">
    <location>
        <position position="1"/>
    </location>
</feature>
<dbReference type="InterPro" id="IPR013907">
    <property type="entry name" value="Sds3"/>
</dbReference>
<feature type="region of interest" description="Disordered" evidence="7">
    <location>
        <begin position="53"/>
        <end position="108"/>
    </location>
</feature>
<comment type="caution">
    <text evidence="8">The sequence shown here is derived from an EMBL/GenBank/DDBJ whole genome shotgun (WGS) entry which is preliminary data.</text>
</comment>
<feature type="compositionally biased region" description="Acidic residues" evidence="7">
    <location>
        <begin position="60"/>
        <end position="106"/>
    </location>
</feature>
<proteinExistence type="inferred from homology"/>
<keyword evidence="5" id="KW-0539">Nucleus</keyword>
<dbReference type="FunFam" id="1.20.5.1500:FF:000002">
    <property type="entry name" value="breast cancer metastasis-suppressor 1-like protein-A"/>
    <property type="match status" value="1"/>
</dbReference>
<evidence type="ECO:0000256" key="4">
    <source>
        <dbReference type="ARBA" id="ARBA00023163"/>
    </source>
</evidence>
<keyword evidence="3" id="KW-0805">Transcription regulation</keyword>
<evidence type="ECO:0000256" key="6">
    <source>
        <dbReference type="ARBA" id="ARBA00038256"/>
    </source>
</evidence>
<evidence type="ECO:0000256" key="1">
    <source>
        <dbReference type="ARBA" id="ARBA00004123"/>
    </source>
</evidence>
<dbReference type="Pfam" id="PF08598">
    <property type="entry name" value="Sds3"/>
    <property type="match status" value="1"/>
</dbReference>
<keyword evidence="4" id="KW-0804">Transcription</keyword>
<keyword evidence="9" id="KW-1185">Reference proteome</keyword>
<dbReference type="GO" id="GO:0010468">
    <property type="term" value="P:regulation of gene expression"/>
    <property type="evidence" value="ECO:0007669"/>
    <property type="project" value="UniProtKB-ARBA"/>
</dbReference>
<dbReference type="Gene3D" id="1.20.5.1500">
    <property type="match status" value="1"/>
</dbReference>
<organism evidence="8 9">
    <name type="scientific">Polypterus senegalus</name>
    <name type="common">Senegal bichir</name>
    <dbReference type="NCBI Taxonomy" id="55291"/>
    <lineage>
        <taxon>Eukaryota</taxon>
        <taxon>Metazoa</taxon>
        <taxon>Chordata</taxon>
        <taxon>Craniata</taxon>
        <taxon>Vertebrata</taxon>
        <taxon>Euteleostomi</taxon>
        <taxon>Actinopterygii</taxon>
        <taxon>Polypteriformes</taxon>
        <taxon>Polypteridae</taxon>
        <taxon>Polypterus</taxon>
    </lineage>
</organism>
<evidence type="ECO:0000256" key="3">
    <source>
        <dbReference type="ARBA" id="ARBA00023015"/>
    </source>
</evidence>
<sequence length="189" mass="21580">MQSSNMKGQCQLPSLDSCFLLREQKETIPLVTVPPIILGWYCLSSMSQEGFMPVQPVPTDGEEMEAEGDSAIDANEEEEDETGEDPSDSGSETEPDEESSEMDDEDCERRRLECLDEMSDLEKHFLDLKDKLFKEKLNQVRTKLEEVIAEKAIEYIEPLAALQKNMKIRTEVAGNKLLLFVYMLYMIQL</sequence>
<dbReference type="PANTHER" id="PTHR21964">
    <property type="entry name" value="BREAST CANCER METASTASIS-SUPPRESSOR 1"/>
    <property type="match status" value="1"/>
</dbReference>